<feature type="chain" id="PRO_5015394060" evidence="2">
    <location>
        <begin position="18"/>
        <end position="416"/>
    </location>
</feature>
<keyword evidence="4" id="KW-1185">Reference proteome</keyword>
<evidence type="ECO:0000256" key="2">
    <source>
        <dbReference type="SAM" id="SignalP"/>
    </source>
</evidence>
<dbReference type="RefSeq" id="WP_107284238.1">
    <property type="nucleotide sequence ID" value="NZ_PYMC01000011.1"/>
</dbReference>
<dbReference type="PANTHER" id="PTHR30006">
    <property type="entry name" value="THIAMINE-BINDING PERIPLASMIC PROTEIN-RELATED"/>
    <property type="match status" value="1"/>
</dbReference>
<dbReference type="SUPFAM" id="SSF53850">
    <property type="entry name" value="Periplasmic binding protein-like II"/>
    <property type="match status" value="1"/>
</dbReference>
<evidence type="ECO:0000313" key="4">
    <source>
        <dbReference type="Proteomes" id="UP000240904"/>
    </source>
</evidence>
<dbReference type="Proteomes" id="UP000240904">
    <property type="component" value="Unassembled WGS sequence"/>
</dbReference>
<name>A0A2T3MVT2_9GAMM</name>
<dbReference type="PANTHER" id="PTHR30006:SF25">
    <property type="entry name" value="PHOSPHOGLYCERATE TRANSPORT REGULATORY PROTEIN PGTC"/>
    <property type="match status" value="1"/>
</dbReference>
<organism evidence="3 4">
    <name type="scientific">Photobacterium lipolyticum</name>
    <dbReference type="NCBI Taxonomy" id="266810"/>
    <lineage>
        <taxon>Bacteria</taxon>
        <taxon>Pseudomonadati</taxon>
        <taxon>Pseudomonadota</taxon>
        <taxon>Gammaproteobacteria</taxon>
        <taxon>Vibrionales</taxon>
        <taxon>Vibrionaceae</taxon>
        <taxon>Photobacterium</taxon>
    </lineage>
</organism>
<dbReference type="AlphaFoldDB" id="A0A2T3MVT2"/>
<keyword evidence="1 2" id="KW-0732">Signal</keyword>
<gene>
    <name evidence="3" type="ORF">C9I89_15540</name>
</gene>
<evidence type="ECO:0000313" key="3">
    <source>
        <dbReference type="EMBL" id="PSW04067.1"/>
    </source>
</evidence>
<dbReference type="GO" id="GO:0030288">
    <property type="term" value="C:outer membrane-bounded periplasmic space"/>
    <property type="evidence" value="ECO:0007669"/>
    <property type="project" value="TreeGrafter"/>
</dbReference>
<sequence>MIRLLLLLLIISPGCIAAPTNHLIILTTFTESAITPITLEFQKQYPDAKIKVLHRRGESGVRLLEKNGHDIDIVISSSQFTLQPLIEQNKLIELTADITHSQLIQPFRQSQSANIVIFGYSGYGLMWNKDYLAKHNLDIPVNWENLTHPQYFRHVIMSSPYRSGTTHLMVENILQRYGWKDGWKLLLQIGGNLASISARSFGVSDAISRGLAGIGPVIDSFAYESQRQFPFIGFNYQNHSPQIPSYIAAVNNTHQSKHSLALIKYLLSDEVQAKLPTSSLHKYGLKQKTVPSYTRQPLNMPLMRHRKALVKQLFEQTISHQLVLLNQAWQLIHKLNTVQNLTDEHRRQFNLAIRLASTPPVTETQANSDMYHELSLSRTDVQTARCINAWRRIMGSQLEQSIALSQKIIAEREGSK</sequence>
<dbReference type="OrthoDB" id="305758at2"/>
<proteinExistence type="predicted"/>
<feature type="signal peptide" evidence="2">
    <location>
        <begin position="1"/>
        <end position="17"/>
    </location>
</feature>
<dbReference type="Gene3D" id="3.40.190.10">
    <property type="entry name" value="Periplasmic binding protein-like II"/>
    <property type="match status" value="2"/>
</dbReference>
<reference evidence="3 4" key="1">
    <citation type="submission" date="2018-03" db="EMBL/GenBank/DDBJ databases">
        <title>Whole genome sequencing of Histamine producing bacteria.</title>
        <authorList>
            <person name="Butler K."/>
        </authorList>
    </citation>
    <scope>NUCLEOTIDE SEQUENCE [LARGE SCALE GENOMIC DNA]</scope>
    <source>
        <strain evidence="3 4">DSM 16190</strain>
    </source>
</reference>
<comment type="caution">
    <text evidence="3">The sequence shown here is derived from an EMBL/GenBank/DDBJ whole genome shotgun (WGS) entry which is preliminary data.</text>
</comment>
<protein>
    <submittedName>
        <fullName evidence="3">ABC transporter substrate-binding protein</fullName>
    </submittedName>
</protein>
<dbReference type="Pfam" id="PF13343">
    <property type="entry name" value="SBP_bac_6"/>
    <property type="match status" value="1"/>
</dbReference>
<evidence type="ECO:0000256" key="1">
    <source>
        <dbReference type="ARBA" id="ARBA00022729"/>
    </source>
</evidence>
<dbReference type="EMBL" id="PYMC01000011">
    <property type="protein sequence ID" value="PSW04067.1"/>
    <property type="molecule type" value="Genomic_DNA"/>
</dbReference>
<accession>A0A2T3MVT2</accession>